<dbReference type="Proteomes" id="UP000037505">
    <property type="component" value="Unassembled WGS sequence"/>
</dbReference>
<dbReference type="GeneID" id="26803148"/>
<keyword evidence="2" id="KW-1185">Reference proteome</keyword>
<dbReference type="EMBL" id="JNOM01000011">
    <property type="protein sequence ID" value="KNG90624.1"/>
    <property type="molecule type" value="Genomic_DNA"/>
</dbReference>
<name>A0A0L1JFQ7_ASPN3</name>
<organism evidence="1 2">
    <name type="scientific">Aspergillus nomiae NRRL (strain ATCC 15546 / NRRL 13137 / CBS 260.88 / M93)</name>
    <dbReference type="NCBI Taxonomy" id="1509407"/>
    <lineage>
        <taxon>Eukaryota</taxon>
        <taxon>Fungi</taxon>
        <taxon>Dikarya</taxon>
        <taxon>Ascomycota</taxon>
        <taxon>Pezizomycotina</taxon>
        <taxon>Eurotiomycetes</taxon>
        <taxon>Eurotiomycetidae</taxon>
        <taxon>Eurotiales</taxon>
        <taxon>Aspergillaceae</taxon>
        <taxon>Aspergillus</taxon>
        <taxon>Aspergillus subgen. Circumdati</taxon>
    </lineage>
</organism>
<gene>
    <name evidence="1" type="ORF">ANOM_001344</name>
</gene>
<dbReference type="RefSeq" id="XP_015411547.1">
    <property type="nucleotide sequence ID" value="XM_015546601.1"/>
</dbReference>
<sequence>MESDHEEYRKIMGDRTYGTFLFTPQWFSNMTLGSVGYFDKTGEWHQVTNLMEEGRPERDGYKPFRREGLEYAEPQPIVWENNSSEIEKGRSYRGTAEGSGAMAAAPAEASVQVKVQKHGISGHAKYRMIDWVTDNTTELLEHPDFGRALKQKEELWVVAATWVTKECAIKLASGKKQDLDLSFDVGATGIGKLGSGIGVFEQLKREGCRSYPPVENSKGYVVSFAGVRHVFSRTKNLVGKAPFKEYKHTISAPIPKTTSDSDETRHVIQTYTFKPNWKNWGQEETKDDEVDDEGGFTCEAVGMSESDTETD</sequence>
<reference evidence="1 2" key="1">
    <citation type="submission" date="2014-06" db="EMBL/GenBank/DDBJ databases">
        <title>The Genome of the Aflatoxigenic Filamentous Fungus Aspergillus nomius.</title>
        <authorList>
            <person name="Moore M.G."/>
            <person name="Shannon B.M."/>
            <person name="Brian M.M."/>
        </authorList>
    </citation>
    <scope>NUCLEOTIDE SEQUENCE [LARGE SCALE GENOMIC DNA]</scope>
    <source>
        <strain evidence="1 2">NRRL 13137</strain>
    </source>
</reference>
<protein>
    <submittedName>
        <fullName evidence="1">Uncharacterized protein</fullName>
    </submittedName>
</protein>
<proteinExistence type="predicted"/>
<evidence type="ECO:0000313" key="2">
    <source>
        <dbReference type="Proteomes" id="UP000037505"/>
    </source>
</evidence>
<evidence type="ECO:0000313" key="1">
    <source>
        <dbReference type="EMBL" id="KNG90624.1"/>
    </source>
</evidence>
<comment type="caution">
    <text evidence="1">The sequence shown here is derived from an EMBL/GenBank/DDBJ whole genome shotgun (WGS) entry which is preliminary data.</text>
</comment>
<dbReference type="AlphaFoldDB" id="A0A0L1JFQ7"/>
<dbReference type="OrthoDB" id="2883672at2759"/>
<accession>A0A0L1JFQ7</accession>